<dbReference type="RefSeq" id="WP_169698704.1">
    <property type="nucleotide sequence ID" value="NZ_LS974202.1"/>
</dbReference>
<dbReference type="InterPro" id="IPR036388">
    <property type="entry name" value="WH-like_DNA-bd_sf"/>
</dbReference>
<dbReference type="CDD" id="cd07377">
    <property type="entry name" value="WHTH_GntR"/>
    <property type="match status" value="1"/>
</dbReference>
<dbReference type="EMBL" id="LS974202">
    <property type="protein sequence ID" value="SSC12359.1"/>
    <property type="molecule type" value="Genomic_DNA"/>
</dbReference>
<evidence type="ECO:0000313" key="5">
    <source>
        <dbReference type="EMBL" id="SSC12359.1"/>
    </source>
</evidence>
<evidence type="ECO:0000313" key="6">
    <source>
        <dbReference type="Proteomes" id="UP000250796"/>
    </source>
</evidence>
<sequence>MSHIPVENRGHSSLISVIQNELKTRIVNGAFKPGEKLPSEPELAMELGVSRNSLREAIGLLQREGLLVKRHGVGNFVTDRYPLIRGGIERLAGITEFIRAQGFKAGSKITRFELLECPGEIGQKLDTEPCEKIFIMETIKYASEVPVALCVDFISRSIAGNIDPDRIHNSIFDGLRDHYGVDIRYAECDLIPMTAGEELTGKLSVETGTPVLLLEQIHYDSQNRRVLYSKSYFPVGKFTFKLIRRR</sequence>
<dbReference type="PROSITE" id="PS50949">
    <property type="entry name" value="HTH_GNTR"/>
    <property type="match status" value="1"/>
</dbReference>
<dbReference type="Pfam" id="PF07702">
    <property type="entry name" value="UTRA"/>
    <property type="match status" value="1"/>
</dbReference>
<keyword evidence="1" id="KW-0805">Transcription regulation</keyword>
<dbReference type="SUPFAM" id="SSF64288">
    <property type="entry name" value="Chorismate lyase-like"/>
    <property type="match status" value="1"/>
</dbReference>
<dbReference type="PRINTS" id="PR00035">
    <property type="entry name" value="HTHGNTR"/>
</dbReference>
<dbReference type="SUPFAM" id="SSF46785">
    <property type="entry name" value="Winged helix' DNA-binding domain"/>
    <property type="match status" value="1"/>
</dbReference>
<dbReference type="InterPro" id="IPR036390">
    <property type="entry name" value="WH_DNA-bd_sf"/>
</dbReference>
<dbReference type="InterPro" id="IPR011663">
    <property type="entry name" value="UTRA"/>
</dbReference>
<evidence type="ECO:0000256" key="1">
    <source>
        <dbReference type="ARBA" id="ARBA00023015"/>
    </source>
</evidence>
<dbReference type="AlphaFoldDB" id="A0A7Z7PNM3"/>
<dbReference type="Proteomes" id="UP000250796">
    <property type="component" value="Chromosome MESINF"/>
</dbReference>
<dbReference type="InterPro" id="IPR000524">
    <property type="entry name" value="Tscrpt_reg_HTH_GntR"/>
</dbReference>
<dbReference type="Gene3D" id="3.40.1410.10">
    <property type="entry name" value="Chorismate lyase-like"/>
    <property type="match status" value="1"/>
</dbReference>
<dbReference type="GO" id="GO:0045892">
    <property type="term" value="P:negative regulation of DNA-templated transcription"/>
    <property type="evidence" value="ECO:0007669"/>
    <property type="project" value="TreeGrafter"/>
</dbReference>
<dbReference type="KEGG" id="minf:MESINF_0910"/>
<reference evidence="5 6" key="1">
    <citation type="submission" date="2017-01" db="EMBL/GenBank/DDBJ databases">
        <authorList>
            <person name="Erauso G."/>
        </authorList>
    </citation>
    <scope>NUCLEOTIDE SEQUENCE [LARGE SCALE GENOMIC DNA]</scope>
    <source>
        <strain evidence="5">MESINF1</strain>
    </source>
</reference>
<accession>A0A7Z7PNM3</accession>
<dbReference type="SMART" id="SM00345">
    <property type="entry name" value="HTH_GNTR"/>
    <property type="match status" value="1"/>
</dbReference>
<gene>
    <name evidence="5" type="ORF">MESINF_0910</name>
</gene>
<keyword evidence="2" id="KW-0238">DNA-binding</keyword>
<dbReference type="GO" id="GO:0003677">
    <property type="term" value="F:DNA binding"/>
    <property type="evidence" value="ECO:0007669"/>
    <property type="project" value="UniProtKB-KW"/>
</dbReference>
<dbReference type="PANTHER" id="PTHR44846:SF17">
    <property type="entry name" value="GNTR-FAMILY TRANSCRIPTIONAL REGULATOR"/>
    <property type="match status" value="1"/>
</dbReference>
<protein>
    <submittedName>
        <fullName evidence="5">Transcriptional regulator, GntR family</fullName>
    </submittedName>
</protein>
<dbReference type="InterPro" id="IPR028978">
    <property type="entry name" value="Chorismate_lyase_/UTRA_dom_sf"/>
</dbReference>
<feature type="domain" description="HTH gntR-type" evidence="4">
    <location>
        <begin position="12"/>
        <end position="80"/>
    </location>
</feature>
<dbReference type="Pfam" id="PF00392">
    <property type="entry name" value="GntR"/>
    <property type="match status" value="1"/>
</dbReference>
<keyword evidence="6" id="KW-1185">Reference proteome</keyword>
<dbReference type="InterPro" id="IPR050679">
    <property type="entry name" value="Bact_HTH_transcr_reg"/>
</dbReference>
<evidence type="ECO:0000256" key="3">
    <source>
        <dbReference type="ARBA" id="ARBA00023163"/>
    </source>
</evidence>
<dbReference type="GO" id="GO:0003700">
    <property type="term" value="F:DNA-binding transcription factor activity"/>
    <property type="evidence" value="ECO:0007669"/>
    <property type="project" value="InterPro"/>
</dbReference>
<proteinExistence type="predicted"/>
<name>A0A7Z7PNM3_9BACT</name>
<keyword evidence="3" id="KW-0804">Transcription</keyword>
<dbReference type="SMART" id="SM00866">
    <property type="entry name" value="UTRA"/>
    <property type="match status" value="1"/>
</dbReference>
<evidence type="ECO:0000256" key="2">
    <source>
        <dbReference type="ARBA" id="ARBA00023125"/>
    </source>
</evidence>
<organism evidence="5 6">
    <name type="scientific">Mesotoga infera</name>
    <dbReference type="NCBI Taxonomy" id="1236046"/>
    <lineage>
        <taxon>Bacteria</taxon>
        <taxon>Thermotogati</taxon>
        <taxon>Thermotogota</taxon>
        <taxon>Thermotogae</taxon>
        <taxon>Kosmotogales</taxon>
        <taxon>Kosmotogaceae</taxon>
        <taxon>Mesotoga</taxon>
    </lineage>
</organism>
<dbReference type="PANTHER" id="PTHR44846">
    <property type="entry name" value="MANNOSYL-D-GLYCERATE TRANSPORT/METABOLISM SYSTEM REPRESSOR MNGR-RELATED"/>
    <property type="match status" value="1"/>
</dbReference>
<dbReference type="Gene3D" id="1.10.10.10">
    <property type="entry name" value="Winged helix-like DNA-binding domain superfamily/Winged helix DNA-binding domain"/>
    <property type="match status" value="1"/>
</dbReference>
<evidence type="ECO:0000259" key="4">
    <source>
        <dbReference type="PROSITE" id="PS50949"/>
    </source>
</evidence>